<dbReference type="Pfam" id="PF12672">
    <property type="entry name" value="DUF3793"/>
    <property type="match status" value="1"/>
</dbReference>
<dbReference type="EMBL" id="DWYZ01000201">
    <property type="protein sequence ID" value="HJB29249.1"/>
    <property type="molecule type" value="Genomic_DNA"/>
</dbReference>
<proteinExistence type="predicted"/>
<reference evidence="1" key="2">
    <citation type="submission" date="2021-04" db="EMBL/GenBank/DDBJ databases">
        <authorList>
            <person name="Gilroy R."/>
        </authorList>
    </citation>
    <scope>NUCLEOTIDE SEQUENCE</scope>
    <source>
        <strain evidence="1">ChiSjej1B19-5720</strain>
    </source>
</reference>
<accession>A0A9D2RX72</accession>
<name>A0A9D2RX72_9FIRM</name>
<dbReference type="InterPro" id="IPR024523">
    <property type="entry name" value="DUF3793"/>
</dbReference>
<dbReference type="AlphaFoldDB" id="A0A9D2RX72"/>
<protein>
    <submittedName>
        <fullName evidence="1">DUF3793 family protein</fullName>
    </submittedName>
</protein>
<sequence length="205" mass="23609">MTQEVFEIVKGMDLKNIETQLALQCAPLLTGIKVSNLLIVPLSNEKMVRGLLRKTGISCYRLLNTGKKITFLLFRRKQLEAFLEDQEAREVLKEQGYERFTLGGILADFQKRYQEYKDGILPFPHEMGILLGYPIEDVTGFIHNKGKNYLYSGYWKVYGNIHEKLDLFQRYQKAKETLIQLLASGFSMESIIESYGKNELQNAAV</sequence>
<organism evidence="1 2">
    <name type="scientific">Candidatus Blautia faecavium</name>
    <dbReference type="NCBI Taxonomy" id="2838487"/>
    <lineage>
        <taxon>Bacteria</taxon>
        <taxon>Bacillati</taxon>
        <taxon>Bacillota</taxon>
        <taxon>Clostridia</taxon>
        <taxon>Lachnospirales</taxon>
        <taxon>Lachnospiraceae</taxon>
        <taxon>Blautia</taxon>
    </lineage>
</organism>
<comment type="caution">
    <text evidence="1">The sequence shown here is derived from an EMBL/GenBank/DDBJ whole genome shotgun (WGS) entry which is preliminary data.</text>
</comment>
<evidence type="ECO:0000313" key="2">
    <source>
        <dbReference type="Proteomes" id="UP000823842"/>
    </source>
</evidence>
<gene>
    <name evidence="1" type="ORF">IAA06_10720</name>
</gene>
<reference evidence="1" key="1">
    <citation type="journal article" date="2021" name="PeerJ">
        <title>Extensive microbial diversity within the chicken gut microbiome revealed by metagenomics and culture.</title>
        <authorList>
            <person name="Gilroy R."/>
            <person name="Ravi A."/>
            <person name="Getino M."/>
            <person name="Pursley I."/>
            <person name="Horton D.L."/>
            <person name="Alikhan N.F."/>
            <person name="Baker D."/>
            <person name="Gharbi K."/>
            <person name="Hall N."/>
            <person name="Watson M."/>
            <person name="Adriaenssens E.M."/>
            <person name="Foster-Nyarko E."/>
            <person name="Jarju S."/>
            <person name="Secka A."/>
            <person name="Antonio M."/>
            <person name="Oren A."/>
            <person name="Chaudhuri R.R."/>
            <person name="La Ragione R."/>
            <person name="Hildebrand F."/>
            <person name="Pallen M.J."/>
        </authorList>
    </citation>
    <scope>NUCLEOTIDE SEQUENCE</scope>
    <source>
        <strain evidence="1">ChiSjej1B19-5720</strain>
    </source>
</reference>
<evidence type="ECO:0000313" key="1">
    <source>
        <dbReference type="EMBL" id="HJB29249.1"/>
    </source>
</evidence>
<dbReference type="Proteomes" id="UP000823842">
    <property type="component" value="Unassembled WGS sequence"/>
</dbReference>